<evidence type="ECO:0000313" key="3">
    <source>
        <dbReference type="EMBL" id="OLQ11904.1"/>
    </source>
</evidence>
<reference evidence="3 4" key="1">
    <citation type="submission" date="2016-02" db="EMBL/GenBank/DDBJ databases">
        <title>Genome analysis of coral dinoflagellate symbionts highlights evolutionary adaptations to a symbiotic lifestyle.</title>
        <authorList>
            <person name="Aranda M."/>
            <person name="Li Y."/>
            <person name="Liew Y.J."/>
            <person name="Baumgarten S."/>
            <person name="Simakov O."/>
            <person name="Wilson M."/>
            <person name="Piel J."/>
            <person name="Ashoor H."/>
            <person name="Bougouffa S."/>
            <person name="Bajic V.B."/>
            <person name="Ryu T."/>
            <person name="Ravasi T."/>
            <person name="Bayer T."/>
            <person name="Micklem G."/>
            <person name="Kim H."/>
            <person name="Bhak J."/>
            <person name="Lajeunesse T.C."/>
            <person name="Voolstra C.R."/>
        </authorList>
    </citation>
    <scope>NUCLEOTIDE SEQUENCE [LARGE SCALE GENOMIC DNA]</scope>
    <source>
        <strain evidence="3 4">CCMP2467</strain>
    </source>
</reference>
<keyword evidence="4" id="KW-1185">Reference proteome</keyword>
<feature type="transmembrane region" description="Helical" evidence="2">
    <location>
        <begin position="894"/>
        <end position="914"/>
    </location>
</feature>
<feature type="compositionally biased region" description="Basic and acidic residues" evidence="1">
    <location>
        <begin position="429"/>
        <end position="441"/>
    </location>
</feature>
<sequence length="1525" mass="173234">MVKSFSPFPAPKKGVRRMVLKKPSGNKTSSWNKVAYQRHSQGRGFLRVDQTKWRRTIQELIKATDTSIIKILKKDKFLPEWSGAVCPRCEAGVLGPLQEHAGRHGLWHRCNKKHCQQYVSPIHLHPIFTTTPGPEGHSLQMQSAALLLRLCSVPLSTIHLVTHINHKALERMSRSLALIRKSHVLKVEKTITFGGAPRAWRDVEVDEATFDKKTLEPCELSDADQNAGKNTLWEQWGGLVQRGCPKTLVLVKLNSSVTVSRAPGPGAMRKIDWKPLAHKYLKNRRVILHSDSARSYRLKVPGMLHDAVVHQKKRVKRAGKWVWKKPTFVKVSVHKLPDGRTIKTKAGTQIIDRAWRFIKVRSAQWEYWHRKEDLWVLCLATFAVRVQVPLASLADLKGRVKQRPDLFAITAEKVSFAPVSIEAAPPAAEEAKSQPLEEEKSAAGSPVSDSFDGPPTTKKGFNKLRRTELEDLQEVRCGSLLMDVSSRHGAESKNMRVWRTMPLWRLRICMARTMGVTVHDADDVLVMLKGQEVEDYEATVGSSGIEVYLRQSLRRQREGFAREPAAAVLAEGCKEWMAGPYPGVEVGNLAKKLATEGAAAEGAATPVNAASLRYFTKGACGTFDVEVESFKNLGAVRFVWQRDPEENGETVRFPRVKSRDIRVVQQYMNMLAMQPTSRLFLVTVRVFLNRMKNGWQEEPPGSLPEGAEWQRDFSSDQAWPPSSASSEAWVGHWQGSPSLSDPDHAAAADDGDVLWFFGGEEHVAVYAEGAIWIHGGWAGIPPKDLRVQFYICTGSDDDNGDAFLSDLWSLDLTTISWQVEHENEDLSLIVSLSAAALLTVCVCIRRLCSVAISRRRRWICKQVGCRVLCRFFTVLAIDKDEGGRPPWGMLGWQVADYIVGVLWAFLVPHAMSWGRMLPESTDVDRLVHYALLANLICWGVLAVCFVFCYLAAGVLHKEWRESSLSEPMYLGGFLLNADIRLVRLEYLQACAEKLGRSRSGHMASPIIVVSHCWETREHPDPWGYQLETIVRSLQKLQPDESYETLGVFIDYSCLYQFKRKRRHEEESFRAAMKNMSLLYAHEWTQTLCVTDQTPESYKSSRAGSIPVYCPDEDEVQDRPITSLVPNTTEYELRGWCLAELQWSSLRTSEEYRNPLHASSALPNQHLWARRSPMAPYKFRSELAKKEIKFTHRSDFTPLIEAQQTAFHDKVSQCERLGFWDLSAAEMEILGEAVYFFPKVHTLKLERCAANVEGFIRNLSFSTSLVYMHNAEIGDAEAKDESYETLGVFIDYSCLYQFKRKRRHEEESFRAAMKNMSLLYAHEWTQTLCVTDQTPESYKSSRAGSIPVYCPDEDEVQDRPITSLVPNTTEYELRGWCLAELQWSSLRTSEEYRNPLHASSALPNQHLWARRSPMAPYKFRSELAKKEIKFTHRSDFTPLIEAQQTAFHDKVSQCERLGFWDLSAAEMEILGEAVYFFPKVHTLKLERCAANVEGFIRNLSFSTSLERAFWLRSGTNFFAFPSIESL</sequence>
<proteinExistence type="predicted"/>
<keyword evidence="2" id="KW-0472">Membrane</keyword>
<comment type="caution">
    <text evidence="3">The sequence shown here is derived from an EMBL/GenBank/DDBJ whole genome shotgun (WGS) entry which is preliminary data.</text>
</comment>
<feature type="region of interest" description="Disordered" evidence="1">
    <location>
        <begin position="425"/>
        <end position="460"/>
    </location>
</feature>
<accession>A0A1Q9EWT3</accession>
<feature type="transmembrane region" description="Helical" evidence="2">
    <location>
        <begin position="926"/>
        <end position="952"/>
    </location>
</feature>
<gene>
    <name evidence="3" type="ORF">AK812_SmicGene4217</name>
</gene>
<dbReference type="EMBL" id="LSRX01000052">
    <property type="protein sequence ID" value="OLQ11904.1"/>
    <property type="molecule type" value="Genomic_DNA"/>
</dbReference>
<evidence type="ECO:0000313" key="4">
    <source>
        <dbReference type="Proteomes" id="UP000186817"/>
    </source>
</evidence>
<protein>
    <submittedName>
        <fullName evidence="3">Uncharacterized protein</fullName>
    </submittedName>
</protein>
<feature type="compositionally biased region" description="Low complexity" evidence="1">
    <location>
        <begin position="718"/>
        <end position="729"/>
    </location>
</feature>
<keyword evidence="2" id="KW-1133">Transmembrane helix</keyword>
<organism evidence="3 4">
    <name type="scientific">Symbiodinium microadriaticum</name>
    <name type="common">Dinoflagellate</name>
    <name type="synonym">Zooxanthella microadriatica</name>
    <dbReference type="NCBI Taxonomy" id="2951"/>
    <lineage>
        <taxon>Eukaryota</taxon>
        <taxon>Sar</taxon>
        <taxon>Alveolata</taxon>
        <taxon>Dinophyceae</taxon>
        <taxon>Suessiales</taxon>
        <taxon>Symbiodiniaceae</taxon>
        <taxon>Symbiodinium</taxon>
    </lineage>
</organism>
<dbReference type="OrthoDB" id="463314at2759"/>
<evidence type="ECO:0000256" key="1">
    <source>
        <dbReference type="SAM" id="MobiDB-lite"/>
    </source>
</evidence>
<evidence type="ECO:0000256" key="2">
    <source>
        <dbReference type="SAM" id="Phobius"/>
    </source>
</evidence>
<name>A0A1Q9EWT3_SYMMI</name>
<keyword evidence="2" id="KW-0812">Transmembrane</keyword>
<dbReference type="Proteomes" id="UP000186817">
    <property type="component" value="Unassembled WGS sequence"/>
</dbReference>
<feature type="region of interest" description="Disordered" evidence="1">
    <location>
        <begin position="713"/>
        <end position="744"/>
    </location>
</feature>